<accession>A0A1Y2K1K4</accession>
<organism evidence="9 10">
    <name type="scientific">Magnetofaba australis IT-1</name>
    <dbReference type="NCBI Taxonomy" id="1434232"/>
    <lineage>
        <taxon>Bacteria</taxon>
        <taxon>Pseudomonadati</taxon>
        <taxon>Pseudomonadota</taxon>
        <taxon>Magnetococcia</taxon>
        <taxon>Magnetococcales</taxon>
        <taxon>Magnetococcaceae</taxon>
        <taxon>Magnetofaba</taxon>
    </lineage>
</organism>
<dbReference type="AlphaFoldDB" id="A0A1Y2K1K4"/>
<dbReference type="SFLD" id="SFLDG01123">
    <property type="entry name" value="methyltransferase_(Class_B)"/>
    <property type="match status" value="1"/>
</dbReference>
<dbReference type="SUPFAM" id="SSF102114">
    <property type="entry name" value="Radical SAM enzymes"/>
    <property type="match status" value="1"/>
</dbReference>
<dbReference type="InterPro" id="IPR013785">
    <property type="entry name" value="Aldolase_TIM"/>
</dbReference>
<dbReference type="GO" id="GO:0051539">
    <property type="term" value="F:4 iron, 4 sulfur cluster binding"/>
    <property type="evidence" value="ECO:0007669"/>
    <property type="project" value="UniProtKB-KW"/>
</dbReference>
<evidence type="ECO:0000259" key="7">
    <source>
        <dbReference type="PROSITE" id="PS51332"/>
    </source>
</evidence>
<evidence type="ECO:0000259" key="8">
    <source>
        <dbReference type="PROSITE" id="PS51918"/>
    </source>
</evidence>
<feature type="transmembrane region" description="Helical" evidence="6">
    <location>
        <begin position="410"/>
        <end position="432"/>
    </location>
</feature>
<dbReference type="InterPro" id="IPR036724">
    <property type="entry name" value="Cobalamin-bd_sf"/>
</dbReference>
<dbReference type="Proteomes" id="UP000194003">
    <property type="component" value="Unassembled WGS sequence"/>
</dbReference>
<dbReference type="Pfam" id="PF02310">
    <property type="entry name" value="B12-binding"/>
    <property type="match status" value="1"/>
</dbReference>
<feature type="domain" description="B12-binding" evidence="7">
    <location>
        <begin position="1"/>
        <end position="118"/>
    </location>
</feature>
<dbReference type="Pfam" id="PF04055">
    <property type="entry name" value="Radical_SAM"/>
    <property type="match status" value="1"/>
</dbReference>
<sequence length="478" mass="54172">MSEFISYMSLSAVLKQAGHEVAVFVDSGGQSERMQEQLRGFEPDLIGFSLMTASVAWALEQAGRIKRWFDGPIIVGGVHAHIDPEFIRHPQIDIQCIGEGEYVLRDLADCLSRGDAYDHLPGLSVKRNGQVIVNPAAAELIELDQLPYLDQELYAELPYFRERRSLVFKLGRGCPFRCAFCANAVDLDLFGPRYVRKMSPQRAIAEIEHAVARHQPREVRLHDENLWNSNAWLREFLQLYKARVNLPYAAAFRFGPIQEADVRLLGEAGKAYLIFAVECADEEERRSVLNKQVSNAHIVQAAEWLRRYNVTFCATALFGLPGETVAARVRDLAFYRRLGAGFVSTAFISYLPGAAISTQPAVRDALLDGVGFGKSFHREMSLDLPERLQLTNLKKVYNVMVRYPAMQRPLLWLTRFPIPVLFDLIFLVNYYFGFDLNKVGARQALKLLWRYGLSEMSWLNSRAAKSRRRDALASESSS</sequence>
<dbReference type="InterPro" id="IPR051198">
    <property type="entry name" value="BchE-like"/>
</dbReference>
<evidence type="ECO:0000256" key="1">
    <source>
        <dbReference type="ARBA" id="ARBA00001966"/>
    </source>
</evidence>
<comment type="caution">
    <text evidence="9">The sequence shown here is derived from an EMBL/GenBank/DDBJ whole genome shotgun (WGS) entry which is preliminary data.</text>
</comment>
<dbReference type="EMBL" id="LVJN01000020">
    <property type="protein sequence ID" value="OSM01921.1"/>
    <property type="molecule type" value="Genomic_DNA"/>
</dbReference>
<dbReference type="SMART" id="SM00729">
    <property type="entry name" value="Elp3"/>
    <property type="match status" value="1"/>
</dbReference>
<protein>
    <submittedName>
        <fullName evidence="9">Putative radical SAM domain-containing protein</fullName>
    </submittedName>
</protein>
<dbReference type="GO" id="GO:0046872">
    <property type="term" value="F:metal ion binding"/>
    <property type="evidence" value="ECO:0007669"/>
    <property type="project" value="UniProtKB-KW"/>
</dbReference>
<evidence type="ECO:0000256" key="3">
    <source>
        <dbReference type="ARBA" id="ARBA00022723"/>
    </source>
</evidence>
<name>A0A1Y2K1K4_9PROT</name>
<dbReference type="STRING" id="1434232.MAIT1_01987"/>
<dbReference type="GO" id="GO:0003824">
    <property type="term" value="F:catalytic activity"/>
    <property type="evidence" value="ECO:0007669"/>
    <property type="project" value="InterPro"/>
</dbReference>
<dbReference type="InterPro" id="IPR006638">
    <property type="entry name" value="Elp3/MiaA/NifB-like_rSAM"/>
</dbReference>
<keyword evidence="4" id="KW-0408">Iron</keyword>
<dbReference type="InterPro" id="IPR007197">
    <property type="entry name" value="rSAM"/>
</dbReference>
<keyword evidence="3" id="KW-0479">Metal-binding</keyword>
<dbReference type="CDD" id="cd02068">
    <property type="entry name" value="radical_SAM_B12_BD"/>
    <property type="match status" value="1"/>
</dbReference>
<comment type="cofactor">
    <cofactor evidence="1">
        <name>[4Fe-4S] cluster</name>
        <dbReference type="ChEBI" id="CHEBI:49883"/>
    </cofactor>
</comment>
<evidence type="ECO:0000256" key="2">
    <source>
        <dbReference type="ARBA" id="ARBA00022691"/>
    </source>
</evidence>
<feature type="domain" description="Radical SAM core" evidence="8">
    <location>
        <begin position="160"/>
        <end position="383"/>
    </location>
</feature>
<dbReference type="PROSITE" id="PS51918">
    <property type="entry name" value="RADICAL_SAM"/>
    <property type="match status" value="1"/>
</dbReference>
<keyword evidence="6" id="KW-1133">Transmembrane helix</keyword>
<evidence type="ECO:0000256" key="6">
    <source>
        <dbReference type="SAM" id="Phobius"/>
    </source>
</evidence>
<dbReference type="Gene3D" id="3.20.20.70">
    <property type="entry name" value="Aldolase class I"/>
    <property type="match status" value="1"/>
</dbReference>
<evidence type="ECO:0000313" key="9">
    <source>
        <dbReference type="EMBL" id="OSM01921.1"/>
    </source>
</evidence>
<proteinExistence type="predicted"/>
<dbReference type="InterPro" id="IPR058240">
    <property type="entry name" value="rSAM_sf"/>
</dbReference>
<keyword evidence="5" id="KW-0411">Iron-sulfur</keyword>
<dbReference type="InterPro" id="IPR006158">
    <property type="entry name" value="Cobalamin-bd"/>
</dbReference>
<gene>
    <name evidence="9" type="ORF">MAIT1_01987</name>
</gene>
<dbReference type="GO" id="GO:0031419">
    <property type="term" value="F:cobalamin binding"/>
    <property type="evidence" value="ECO:0007669"/>
    <property type="project" value="InterPro"/>
</dbReference>
<evidence type="ECO:0000313" key="10">
    <source>
        <dbReference type="Proteomes" id="UP000194003"/>
    </source>
</evidence>
<dbReference type="Gene3D" id="3.40.50.280">
    <property type="entry name" value="Cobalamin-binding domain"/>
    <property type="match status" value="1"/>
</dbReference>
<reference evidence="9 10" key="1">
    <citation type="journal article" date="2016" name="BMC Genomics">
        <title>Combined genomic and structural analyses of a cultured magnetotactic bacterium reveals its niche adaptation to a dynamic environment.</title>
        <authorList>
            <person name="Araujo A.C."/>
            <person name="Morillo V."/>
            <person name="Cypriano J."/>
            <person name="Teixeira L.C."/>
            <person name="Leao P."/>
            <person name="Lyra S."/>
            <person name="Almeida L.G."/>
            <person name="Bazylinski D.A."/>
            <person name="Vasconcellos A.T."/>
            <person name="Abreu F."/>
            <person name="Lins U."/>
        </authorList>
    </citation>
    <scope>NUCLEOTIDE SEQUENCE [LARGE SCALE GENOMIC DNA]</scope>
    <source>
        <strain evidence="9 10">IT-1</strain>
    </source>
</reference>
<keyword evidence="6" id="KW-0812">Transmembrane</keyword>
<keyword evidence="2" id="KW-0949">S-adenosyl-L-methionine</keyword>
<dbReference type="InterPro" id="IPR034466">
    <property type="entry name" value="Methyltransferase_Class_B"/>
</dbReference>
<dbReference type="PANTHER" id="PTHR43409">
    <property type="entry name" value="ANAEROBIC MAGNESIUM-PROTOPORPHYRIN IX MONOMETHYL ESTER CYCLASE-RELATED"/>
    <property type="match status" value="1"/>
</dbReference>
<dbReference type="PROSITE" id="PS51332">
    <property type="entry name" value="B12_BINDING"/>
    <property type="match status" value="1"/>
</dbReference>
<dbReference type="SFLD" id="SFLDG01082">
    <property type="entry name" value="B12-binding_domain_containing"/>
    <property type="match status" value="1"/>
</dbReference>
<keyword evidence="10" id="KW-1185">Reference proteome</keyword>
<dbReference type="SUPFAM" id="SSF52242">
    <property type="entry name" value="Cobalamin (vitamin B12)-binding domain"/>
    <property type="match status" value="1"/>
</dbReference>
<dbReference type="SFLD" id="SFLDS00029">
    <property type="entry name" value="Radical_SAM"/>
    <property type="match status" value="1"/>
</dbReference>
<evidence type="ECO:0000256" key="4">
    <source>
        <dbReference type="ARBA" id="ARBA00023004"/>
    </source>
</evidence>
<keyword evidence="6" id="KW-0472">Membrane</keyword>
<evidence type="ECO:0000256" key="5">
    <source>
        <dbReference type="ARBA" id="ARBA00023014"/>
    </source>
</evidence>
<dbReference type="CDD" id="cd01335">
    <property type="entry name" value="Radical_SAM"/>
    <property type="match status" value="1"/>
</dbReference>